<name>A0A239BM66_9BACT</name>
<reference evidence="4" key="1">
    <citation type="submission" date="2017-06" db="EMBL/GenBank/DDBJ databases">
        <authorList>
            <person name="Varghese N."/>
            <person name="Submissions S."/>
        </authorList>
    </citation>
    <scope>NUCLEOTIDE SEQUENCE [LARGE SCALE GENOMIC DNA]</scope>
    <source>
        <strain evidence="4">NKM1</strain>
    </source>
</reference>
<dbReference type="Gene3D" id="3.40.50.12140">
    <property type="entry name" value="Domain of unknown function DUF4159"/>
    <property type="match status" value="1"/>
</dbReference>
<dbReference type="RefSeq" id="WP_089317551.1">
    <property type="nucleotide sequence ID" value="NZ_FZOQ01000002.1"/>
</dbReference>
<dbReference type="OrthoDB" id="9804083at2"/>
<evidence type="ECO:0000259" key="2">
    <source>
        <dbReference type="Pfam" id="PF13709"/>
    </source>
</evidence>
<accession>A0A239BM66</accession>
<dbReference type="AlphaFoldDB" id="A0A239BM66"/>
<feature type="signal peptide" evidence="1">
    <location>
        <begin position="1"/>
        <end position="21"/>
    </location>
</feature>
<gene>
    <name evidence="3" type="ORF">SAMN06296052_10258</name>
</gene>
<sequence>MLKHLLVLFLLLAVASPSLFAQNYSFKIAKLKYNGGGDWYANKTSLPNLIQFCNRNLNMNIAAEPAIVEVGSPELFSYPFVHMTGHGNVIFSDAEAQNLRNYLLSGGFLHVDDNYGLDKYIRKEMKKVFPEYEFVELPFDHPIYRQKFEFTHGLPKVHEHDNKPPQGFGIIHEGRLVCFYSFESDLGNGWEDQEIYNDPEPIRQQALRMGANLVTYAVTQNL</sequence>
<evidence type="ECO:0000313" key="4">
    <source>
        <dbReference type="Proteomes" id="UP000198432"/>
    </source>
</evidence>
<organism evidence="3 4">
    <name type="scientific">Pontibacter ummariensis</name>
    <dbReference type="NCBI Taxonomy" id="1610492"/>
    <lineage>
        <taxon>Bacteria</taxon>
        <taxon>Pseudomonadati</taxon>
        <taxon>Bacteroidota</taxon>
        <taxon>Cytophagia</taxon>
        <taxon>Cytophagales</taxon>
        <taxon>Hymenobacteraceae</taxon>
        <taxon>Pontibacter</taxon>
    </lineage>
</organism>
<protein>
    <recommendedName>
        <fullName evidence="2">DUF4159 domain-containing protein</fullName>
    </recommendedName>
</protein>
<proteinExistence type="predicted"/>
<keyword evidence="1" id="KW-0732">Signal</keyword>
<evidence type="ECO:0000256" key="1">
    <source>
        <dbReference type="SAM" id="SignalP"/>
    </source>
</evidence>
<keyword evidence="4" id="KW-1185">Reference proteome</keyword>
<dbReference type="Proteomes" id="UP000198432">
    <property type="component" value="Unassembled WGS sequence"/>
</dbReference>
<feature type="domain" description="DUF4159" evidence="2">
    <location>
        <begin position="27"/>
        <end position="217"/>
    </location>
</feature>
<evidence type="ECO:0000313" key="3">
    <source>
        <dbReference type="EMBL" id="SNS09277.1"/>
    </source>
</evidence>
<dbReference type="EMBL" id="FZOQ01000002">
    <property type="protein sequence ID" value="SNS09277.1"/>
    <property type="molecule type" value="Genomic_DNA"/>
</dbReference>
<feature type="chain" id="PRO_5012647289" description="DUF4159 domain-containing protein" evidence="1">
    <location>
        <begin position="22"/>
        <end position="222"/>
    </location>
</feature>
<dbReference type="Pfam" id="PF13709">
    <property type="entry name" value="DUF4159"/>
    <property type="match status" value="1"/>
</dbReference>
<dbReference type="InterPro" id="IPR025297">
    <property type="entry name" value="DUF4159"/>
</dbReference>